<name>A0A835CU19_APHGI</name>
<feature type="region of interest" description="Disordered" evidence="1">
    <location>
        <begin position="196"/>
        <end position="242"/>
    </location>
</feature>
<reference evidence="2 3" key="1">
    <citation type="submission" date="2020-08" db="EMBL/GenBank/DDBJ databases">
        <title>Aphidius gifuensis genome sequencing and assembly.</title>
        <authorList>
            <person name="Du Z."/>
        </authorList>
    </citation>
    <scope>NUCLEOTIDE SEQUENCE [LARGE SCALE GENOMIC DNA]</scope>
    <source>
        <strain evidence="2">YNYX2018</strain>
        <tissue evidence="2">Adults</tissue>
    </source>
</reference>
<feature type="region of interest" description="Disordered" evidence="1">
    <location>
        <begin position="256"/>
        <end position="276"/>
    </location>
</feature>
<accession>A0A835CU19</accession>
<sequence length="276" mass="32232">MVKLEIHQPYSLAPSSSHSDETVAISRLPLIIAESKQKLETRPKEMQNNPDRIEALSVAAEYMQNDCAIKKEPKFENDPDEKIKSSRVPLTHAERQRKYRAKQKEKHKLQINSDGMVALTPAAEYMRKYRAKKKEQRLLNNPDGKLALSFVPMTNAERQQKYRAKLKQKNEFENNSNGMEGSSPAAEYMRNYRAEKKKQQIQNNPQEILKSTRVPLTHAERQRKYRAKQKEKHKLQINSDGREVLSSAAEYMRKYRAKKKEQKLQNNRDKKLDLPS</sequence>
<dbReference type="Proteomes" id="UP000639338">
    <property type="component" value="Unassembled WGS sequence"/>
</dbReference>
<dbReference type="OrthoDB" id="8063574at2759"/>
<dbReference type="EMBL" id="JACMRX010000002">
    <property type="protein sequence ID" value="KAF7995942.1"/>
    <property type="molecule type" value="Genomic_DNA"/>
</dbReference>
<keyword evidence="3" id="KW-1185">Reference proteome</keyword>
<evidence type="ECO:0000256" key="1">
    <source>
        <dbReference type="SAM" id="MobiDB-lite"/>
    </source>
</evidence>
<proteinExistence type="predicted"/>
<dbReference type="AlphaFoldDB" id="A0A835CU19"/>
<feature type="compositionally biased region" description="Basic residues" evidence="1">
    <location>
        <begin position="221"/>
        <end position="235"/>
    </location>
</feature>
<feature type="compositionally biased region" description="Basic and acidic residues" evidence="1">
    <location>
        <begin position="262"/>
        <end position="276"/>
    </location>
</feature>
<organism evidence="2 3">
    <name type="scientific">Aphidius gifuensis</name>
    <name type="common">Parasitoid wasp</name>
    <dbReference type="NCBI Taxonomy" id="684658"/>
    <lineage>
        <taxon>Eukaryota</taxon>
        <taxon>Metazoa</taxon>
        <taxon>Ecdysozoa</taxon>
        <taxon>Arthropoda</taxon>
        <taxon>Hexapoda</taxon>
        <taxon>Insecta</taxon>
        <taxon>Pterygota</taxon>
        <taxon>Neoptera</taxon>
        <taxon>Endopterygota</taxon>
        <taxon>Hymenoptera</taxon>
        <taxon>Apocrita</taxon>
        <taxon>Ichneumonoidea</taxon>
        <taxon>Braconidae</taxon>
        <taxon>Aphidiinae</taxon>
        <taxon>Aphidius</taxon>
    </lineage>
</organism>
<gene>
    <name evidence="2" type="ORF">HCN44_007049</name>
</gene>
<evidence type="ECO:0000313" key="3">
    <source>
        <dbReference type="Proteomes" id="UP000639338"/>
    </source>
</evidence>
<protein>
    <submittedName>
        <fullName evidence="2">Uncharacterized protein</fullName>
    </submittedName>
</protein>
<evidence type="ECO:0000313" key="2">
    <source>
        <dbReference type="EMBL" id="KAF7995942.1"/>
    </source>
</evidence>
<comment type="caution">
    <text evidence="2">The sequence shown here is derived from an EMBL/GenBank/DDBJ whole genome shotgun (WGS) entry which is preliminary data.</text>
</comment>